<evidence type="ECO:0000313" key="2">
    <source>
        <dbReference type="Proteomes" id="UP000663853"/>
    </source>
</evidence>
<organism evidence="1 2">
    <name type="scientific">Rhizoctonia solani</name>
    <dbReference type="NCBI Taxonomy" id="456999"/>
    <lineage>
        <taxon>Eukaryota</taxon>
        <taxon>Fungi</taxon>
        <taxon>Dikarya</taxon>
        <taxon>Basidiomycota</taxon>
        <taxon>Agaricomycotina</taxon>
        <taxon>Agaricomycetes</taxon>
        <taxon>Cantharellales</taxon>
        <taxon>Ceratobasidiaceae</taxon>
        <taxon>Rhizoctonia</taxon>
    </lineage>
</organism>
<sequence>MNFGPKLQEYLISCRESPFSGHTPSTDEIQRAIAALVDPPTVSYKTFETILALERAPLCAHISFLLTGAHILPSCIRLLKWHCNDHIHLFDHAYGYLCFQVMNLSIEIAKLAQVNKLQEFLQRGGARDKFISKELAVHMRKWKAKEFAPPGLFLNPATKLLGWRTDTSSGLVTALSRIGGFTIRDVEFLLMRIWEARDKFLKTLKCALDLQNYAGWCGIIHLMHNTLVRMNGIANVDGQVFDDISRWKCLIDVIHRYALCANYYEESTISYLLKDRPNNGREKYQITALDSADVDRIVAAYINKTSQQPTIVYAHTARLFSFAMKSCYLDESKFTVNVTRITQAALESSWVQIGTIGEAGISAWTYFADTTFSTHIVIPTFTKFIHMHQIVMEIIVNESLLDFLGYFALYPLTAGSKAFVGIWRRWLPNQLRVLDQFASLLKNYTASAPMELIDVLHSIWNKTAQSLEYQKVMKRSSEHARDYISTWKITWNQIGEAIGGYPSRCGYPRCPAPEAAGRLQCAGCLGIGMPQLILIDRNAYHPWP</sequence>
<evidence type="ECO:0000313" key="1">
    <source>
        <dbReference type="EMBL" id="CAE6500070.1"/>
    </source>
</evidence>
<dbReference type="Proteomes" id="UP000663853">
    <property type="component" value="Unassembled WGS sequence"/>
</dbReference>
<dbReference type="EMBL" id="CAJMXA010003520">
    <property type="protein sequence ID" value="CAE6500070.1"/>
    <property type="molecule type" value="Genomic_DNA"/>
</dbReference>
<proteinExistence type="predicted"/>
<protein>
    <submittedName>
        <fullName evidence="1">Uncharacterized protein</fullName>
    </submittedName>
</protein>
<dbReference type="AlphaFoldDB" id="A0A8H3D1F0"/>
<gene>
    <name evidence="1" type="ORF">RDB_LOCUS111553</name>
</gene>
<name>A0A8H3D1F0_9AGAM</name>
<comment type="caution">
    <text evidence="1">The sequence shown here is derived from an EMBL/GenBank/DDBJ whole genome shotgun (WGS) entry which is preliminary data.</text>
</comment>
<reference evidence="1" key="1">
    <citation type="submission" date="2021-01" db="EMBL/GenBank/DDBJ databases">
        <authorList>
            <person name="Kaushik A."/>
        </authorList>
    </citation>
    <scope>NUCLEOTIDE SEQUENCE</scope>
    <source>
        <strain evidence="1">AG6-10EEA</strain>
    </source>
</reference>
<accession>A0A8H3D1F0</accession>